<organism evidence="3 4">
    <name type="scientific">Blyttiomyces helicus</name>
    <dbReference type="NCBI Taxonomy" id="388810"/>
    <lineage>
        <taxon>Eukaryota</taxon>
        <taxon>Fungi</taxon>
        <taxon>Fungi incertae sedis</taxon>
        <taxon>Chytridiomycota</taxon>
        <taxon>Chytridiomycota incertae sedis</taxon>
        <taxon>Chytridiomycetes</taxon>
        <taxon>Chytridiomycetes incertae sedis</taxon>
        <taxon>Blyttiomyces</taxon>
    </lineage>
</organism>
<dbReference type="Pfam" id="PF00339">
    <property type="entry name" value="Arrestin_N"/>
    <property type="match status" value="1"/>
</dbReference>
<name>A0A4P9WGT0_9FUNG</name>
<dbReference type="InterPro" id="IPR011021">
    <property type="entry name" value="Arrestin-like_N"/>
</dbReference>
<proteinExistence type="predicted"/>
<keyword evidence="4" id="KW-1185">Reference proteome</keyword>
<evidence type="ECO:0000256" key="1">
    <source>
        <dbReference type="SAM" id="MobiDB-lite"/>
    </source>
</evidence>
<gene>
    <name evidence="3" type="ORF">BDK51DRAFT_45089</name>
</gene>
<dbReference type="Proteomes" id="UP000269721">
    <property type="component" value="Unassembled WGS sequence"/>
</dbReference>
<dbReference type="Gene3D" id="2.60.40.640">
    <property type="match status" value="1"/>
</dbReference>
<sequence>MAYLNAEPHLPLPEGISPPAYSPEDPDLPDYLAVDSPTECSSEGLPATLRCFRVLLDTPELHLQGVSVPSPEHSTPPLTGRIRVALAPGVPADWLRTVTLRLTGVERVDRAGWWGNTTTSRRVVFDTKVDLWNAGQDSLHDGEVELGFRVAVPFDCPASFEGSLGHIKYFVHAIVQGPDSAPAGAPIPPQTFQTTTPFKILRAPTKSELLGPAGTLRGSVADVLAFQVENGRLVQIERGCTADCPIRVEEAPLMELMPGPGVGIESLTYELVEVAVFRYVVESDGASGKRYRKSTKH</sequence>
<feature type="domain" description="Arrestin-like N-terminal" evidence="2">
    <location>
        <begin position="118"/>
        <end position="179"/>
    </location>
</feature>
<evidence type="ECO:0000313" key="3">
    <source>
        <dbReference type="EMBL" id="RKO92021.1"/>
    </source>
</evidence>
<evidence type="ECO:0000313" key="4">
    <source>
        <dbReference type="Proteomes" id="UP000269721"/>
    </source>
</evidence>
<dbReference type="OrthoDB" id="3832628at2759"/>
<dbReference type="EMBL" id="KZ994805">
    <property type="protein sequence ID" value="RKO92021.1"/>
    <property type="molecule type" value="Genomic_DNA"/>
</dbReference>
<dbReference type="InterPro" id="IPR014752">
    <property type="entry name" value="Arrestin-like_C"/>
</dbReference>
<dbReference type="AlphaFoldDB" id="A0A4P9WGT0"/>
<accession>A0A4P9WGT0</accession>
<feature type="region of interest" description="Disordered" evidence="1">
    <location>
        <begin position="1"/>
        <end position="31"/>
    </location>
</feature>
<evidence type="ECO:0000259" key="2">
    <source>
        <dbReference type="Pfam" id="PF00339"/>
    </source>
</evidence>
<reference evidence="4" key="1">
    <citation type="journal article" date="2018" name="Nat. Microbiol.">
        <title>Leveraging single-cell genomics to expand the fungal tree of life.</title>
        <authorList>
            <person name="Ahrendt S.R."/>
            <person name="Quandt C.A."/>
            <person name="Ciobanu D."/>
            <person name="Clum A."/>
            <person name="Salamov A."/>
            <person name="Andreopoulos B."/>
            <person name="Cheng J.F."/>
            <person name="Woyke T."/>
            <person name="Pelin A."/>
            <person name="Henrissat B."/>
            <person name="Reynolds N.K."/>
            <person name="Benny G.L."/>
            <person name="Smith M.E."/>
            <person name="James T.Y."/>
            <person name="Grigoriev I.V."/>
        </authorList>
    </citation>
    <scope>NUCLEOTIDE SEQUENCE [LARGE SCALE GENOMIC DNA]</scope>
</reference>
<protein>
    <recommendedName>
        <fullName evidence="2">Arrestin-like N-terminal domain-containing protein</fullName>
    </recommendedName>
</protein>